<comment type="caution">
    <text evidence="1">The sequence shown here is derived from an EMBL/GenBank/DDBJ whole genome shotgun (WGS) entry which is preliminary data.</text>
</comment>
<sequence length="80" mass="8692">MSETQKPVTPVKPTGLELIYLYACPFCGREVPVISPTSPAVAKCDACRKGFPIVPVDERTVRYIKLMLHGGSAGIDPDFL</sequence>
<protein>
    <submittedName>
        <fullName evidence="1">Uncharacterized protein</fullName>
    </submittedName>
</protein>
<dbReference type="OrthoDB" id="5459098at2"/>
<dbReference type="PATRIC" id="fig|1121439.3.peg.2269"/>
<dbReference type="STRING" id="1121439.dsat_0900"/>
<reference evidence="1 2" key="1">
    <citation type="journal article" date="2013" name="Genome Announc.">
        <title>Draft genome sequences for three mercury-methylating, sulfate-reducing bacteria.</title>
        <authorList>
            <person name="Brown S.D."/>
            <person name="Hurt R.A.Jr."/>
            <person name="Gilmour C.C."/>
            <person name="Elias D.A."/>
        </authorList>
    </citation>
    <scope>NUCLEOTIDE SEQUENCE [LARGE SCALE GENOMIC DNA]</scope>
    <source>
        <strain evidence="1 2">DSM 16529</strain>
    </source>
</reference>
<organism evidence="1 2">
    <name type="scientific">Alkalidesulfovibrio alkalitolerans DSM 16529</name>
    <dbReference type="NCBI Taxonomy" id="1121439"/>
    <lineage>
        <taxon>Bacteria</taxon>
        <taxon>Pseudomonadati</taxon>
        <taxon>Thermodesulfobacteriota</taxon>
        <taxon>Desulfovibrionia</taxon>
        <taxon>Desulfovibrionales</taxon>
        <taxon>Desulfovibrionaceae</taxon>
        <taxon>Alkalidesulfovibrio</taxon>
    </lineage>
</organism>
<dbReference type="eggNOG" id="ENOG50345RY">
    <property type="taxonomic scope" value="Bacteria"/>
</dbReference>
<evidence type="ECO:0000313" key="2">
    <source>
        <dbReference type="Proteomes" id="UP000014975"/>
    </source>
</evidence>
<dbReference type="AlphaFoldDB" id="S7T4M9"/>
<evidence type="ECO:0000313" key="1">
    <source>
        <dbReference type="EMBL" id="EPR31576.1"/>
    </source>
</evidence>
<accession>S7T4M9</accession>
<keyword evidence="2" id="KW-1185">Reference proteome</keyword>
<gene>
    <name evidence="1" type="ORF">dsat_0900</name>
</gene>
<name>S7T4M9_9BACT</name>
<dbReference type="RefSeq" id="WP_020887597.1">
    <property type="nucleotide sequence ID" value="NZ_ATHI01000028.1"/>
</dbReference>
<proteinExistence type="predicted"/>
<dbReference type="EMBL" id="ATHI01000028">
    <property type="protein sequence ID" value="EPR31576.1"/>
    <property type="molecule type" value="Genomic_DNA"/>
</dbReference>
<dbReference type="Proteomes" id="UP000014975">
    <property type="component" value="Unassembled WGS sequence"/>
</dbReference>